<evidence type="ECO:0000256" key="5">
    <source>
        <dbReference type="PIRSR" id="PIRSR613078-1"/>
    </source>
</evidence>
<feature type="binding site" evidence="6">
    <location>
        <begin position="11"/>
        <end position="18"/>
    </location>
    <ligand>
        <name>substrate</name>
    </ligand>
</feature>
<evidence type="ECO:0000256" key="7">
    <source>
        <dbReference type="PIRSR" id="PIRSR613078-3"/>
    </source>
</evidence>
<sequence length="212" mass="24269">MSKKTTLYIVRHGETEWNVERRMQGHMDSPLTALGARQAQWLGEAMKDTAVDCIYASSSGRTDRTARLIRGERDIPIISTDALKEIHMGDWEGQLADELQRAYPDQFEAFWYEPTEYKGVNGETFEELRHRVLPYVQSMIADNEGKSILIVTHTVVVKTLMAYFEHRHPDQLWDPPHIQPTSLSQVEIIAGESQAVIVQHGDTSHYQATFQE</sequence>
<dbReference type="SMART" id="SM00855">
    <property type="entry name" value="PGAM"/>
    <property type="match status" value="1"/>
</dbReference>
<feature type="active site" description="Proton donor/acceptor" evidence="5">
    <location>
        <position position="85"/>
    </location>
</feature>
<organism evidence="8 9">
    <name type="scientific">Paenibacillus alvei</name>
    <name type="common">Bacillus alvei</name>
    <dbReference type="NCBI Taxonomy" id="44250"/>
    <lineage>
        <taxon>Bacteria</taxon>
        <taxon>Bacillati</taxon>
        <taxon>Bacillota</taxon>
        <taxon>Bacilli</taxon>
        <taxon>Bacillales</taxon>
        <taxon>Paenibacillaceae</taxon>
        <taxon>Paenibacillus</taxon>
    </lineage>
</organism>
<dbReference type="RefSeq" id="WP_138185480.1">
    <property type="nucleotide sequence ID" value="NZ_LS992241.1"/>
</dbReference>
<evidence type="ECO:0000313" key="8">
    <source>
        <dbReference type="EMBL" id="SYX83366.1"/>
    </source>
</evidence>
<reference evidence="9" key="1">
    <citation type="submission" date="2018-08" db="EMBL/GenBank/DDBJ databases">
        <authorList>
            <person name="Chevrot R."/>
        </authorList>
    </citation>
    <scope>NUCLEOTIDE SEQUENCE [LARGE SCALE GENOMIC DNA]</scope>
</reference>
<evidence type="ECO:0000256" key="3">
    <source>
        <dbReference type="ARBA" id="ARBA00023152"/>
    </source>
</evidence>
<protein>
    <recommendedName>
        <fullName evidence="2">phosphoglycerate mutase (2,3-diphosphoglycerate-dependent)</fullName>
        <ecNumber evidence="2">5.4.2.11</ecNumber>
    </recommendedName>
</protein>
<feature type="site" description="Transition state stabilizer" evidence="7">
    <location>
        <position position="153"/>
    </location>
</feature>
<keyword evidence="4" id="KW-0413">Isomerase</keyword>
<dbReference type="GO" id="GO:0006096">
    <property type="term" value="P:glycolytic process"/>
    <property type="evidence" value="ECO:0007669"/>
    <property type="project" value="UniProtKB-KW"/>
</dbReference>
<evidence type="ECO:0000256" key="6">
    <source>
        <dbReference type="PIRSR" id="PIRSR613078-2"/>
    </source>
</evidence>
<evidence type="ECO:0000256" key="2">
    <source>
        <dbReference type="ARBA" id="ARBA00012028"/>
    </source>
</evidence>
<dbReference type="SUPFAM" id="SSF53254">
    <property type="entry name" value="Phosphoglycerate mutase-like"/>
    <property type="match status" value="1"/>
</dbReference>
<dbReference type="InterPro" id="IPR029033">
    <property type="entry name" value="His_PPase_superfam"/>
</dbReference>
<feature type="binding site" evidence="6">
    <location>
        <position position="61"/>
    </location>
    <ligand>
        <name>substrate</name>
    </ligand>
</feature>
<dbReference type="Proteomes" id="UP000304148">
    <property type="component" value="Chromosome"/>
</dbReference>
<dbReference type="EMBL" id="LS992241">
    <property type="protein sequence ID" value="SYX83366.1"/>
    <property type="molecule type" value="Genomic_DNA"/>
</dbReference>
<gene>
    <name evidence="8" type="ORF">PBLR_11788</name>
</gene>
<dbReference type="Gene3D" id="3.40.50.1240">
    <property type="entry name" value="Phosphoglycerate mutase-like"/>
    <property type="match status" value="1"/>
</dbReference>
<dbReference type="PROSITE" id="PS00175">
    <property type="entry name" value="PG_MUTASE"/>
    <property type="match status" value="1"/>
</dbReference>
<dbReference type="CDD" id="cd07067">
    <property type="entry name" value="HP_PGM_like"/>
    <property type="match status" value="1"/>
</dbReference>
<evidence type="ECO:0000256" key="4">
    <source>
        <dbReference type="ARBA" id="ARBA00023235"/>
    </source>
</evidence>
<dbReference type="AlphaFoldDB" id="A0A383RAM3"/>
<dbReference type="GO" id="GO:0004619">
    <property type="term" value="F:phosphoglycerate mutase activity"/>
    <property type="evidence" value="ECO:0007669"/>
    <property type="project" value="UniProtKB-EC"/>
</dbReference>
<dbReference type="InterPro" id="IPR005952">
    <property type="entry name" value="Phosphogly_mut1"/>
</dbReference>
<dbReference type="PANTHER" id="PTHR11931">
    <property type="entry name" value="PHOSPHOGLYCERATE MUTASE"/>
    <property type="match status" value="1"/>
</dbReference>
<comment type="similarity">
    <text evidence="1">Belongs to the phosphoglycerate mutase family. BPG-dependent PGAM subfamily.</text>
</comment>
<proteinExistence type="inferred from homology"/>
<dbReference type="EC" id="5.4.2.11" evidence="2"/>
<accession>A0A383RAM3</accession>
<evidence type="ECO:0000313" key="9">
    <source>
        <dbReference type="Proteomes" id="UP000304148"/>
    </source>
</evidence>
<dbReference type="InterPro" id="IPR013078">
    <property type="entry name" value="His_Pase_superF_clade-1"/>
</dbReference>
<name>A0A383RAM3_PAEAL</name>
<dbReference type="InterPro" id="IPR001345">
    <property type="entry name" value="PG/BPGM_mutase_AS"/>
</dbReference>
<dbReference type="Pfam" id="PF00300">
    <property type="entry name" value="His_Phos_1"/>
    <property type="match status" value="1"/>
</dbReference>
<evidence type="ECO:0000256" key="1">
    <source>
        <dbReference type="ARBA" id="ARBA00006717"/>
    </source>
</evidence>
<keyword evidence="3" id="KW-0324">Glycolysis</keyword>
<feature type="active site" description="Tele-phosphohistidine intermediate" evidence="5">
    <location>
        <position position="12"/>
    </location>
</feature>